<name>A0A031K253_9SPHN</name>
<evidence type="ECO:0000256" key="1">
    <source>
        <dbReference type="SAM" id="SignalP"/>
    </source>
</evidence>
<evidence type="ECO:0000313" key="2">
    <source>
        <dbReference type="EMBL" id="EZP83113.1"/>
    </source>
</evidence>
<accession>A0A031K253</accession>
<dbReference type="PATRIC" id="fig|158500.4.peg.1249"/>
<organism evidence="2 3">
    <name type="scientific">Novosphingobium resinovorum</name>
    <dbReference type="NCBI Taxonomy" id="158500"/>
    <lineage>
        <taxon>Bacteria</taxon>
        <taxon>Pseudomonadati</taxon>
        <taxon>Pseudomonadota</taxon>
        <taxon>Alphaproteobacteria</taxon>
        <taxon>Sphingomonadales</taxon>
        <taxon>Sphingomonadaceae</taxon>
        <taxon>Novosphingobium</taxon>
    </lineage>
</organism>
<keyword evidence="1" id="KW-0732">Signal</keyword>
<dbReference type="EMBL" id="JFYZ01000003">
    <property type="protein sequence ID" value="EZP83113.1"/>
    <property type="molecule type" value="Genomic_DNA"/>
</dbReference>
<feature type="signal peptide" evidence="1">
    <location>
        <begin position="1"/>
        <end position="20"/>
    </location>
</feature>
<feature type="chain" id="PRO_5001552292" evidence="1">
    <location>
        <begin position="21"/>
        <end position="389"/>
    </location>
</feature>
<sequence>MRAFLISTLLAGALASPLAAKPAPPVQNVSPGVQVGVGDCVSQANPSRGIAGAVLPLLVSKGVNLIGRALSEAGQDKTWKAMGSRNLDGAVPQCIQIVRGRFQTNTPPASAPAGFESLSLPATAFDKLKSNGIWLADKPDFFFEGALVISNGGTAATVRPLQTVMFTPQGERAFRGQTRSVVLLFAFSGAGENPNLDSNPAATITLGEMQPGQVLKFASDANGQATSYEAPWFTLSEDDVKKPLTITALLSESQPGSPFFAFLASIFNDDAVKKEITEQANLVFVPGAQTAANAVKQQADLSALGVAEEKFGSALAALVACSKAGSDAVAEGVTAKAALRAYAAADAALPTPSKKVDETKIAQISLLAPSGIANNCQAVYRQLTGEDVP</sequence>
<gene>
    <name evidence="2" type="ORF">BV97_01216</name>
</gene>
<dbReference type="Proteomes" id="UP000024329">
    <property type="component" value="Unassembled WGS sequence"/>
</dbReference>
<proteinExistence type="predicted"/>
<reference evidence="2 3" key="1">
    <citation type="submission" date="2014-03" db="EMBL/GenBank/DDBJ databases">
        <title>Whole genome sequence of Novosphingobium resinovorum KF1.</title>
        <authorList>
            <person name="Gan H.M."/>
            <person name="Gan H.Y."/>
            <person name="Chew T.H."/>
            <person name="Savka M.A."/>
        </authorList>
    </citation>
    <scope>NUCLEOTIDE SEQUENCE [LARGE SCALE GENOMIC DNA]</scope>
    <source>
        <strain evidence="2 3">KF1</strain>
    </source>
</reference>
<evidence type="ECO:0000313" key="3">
    <source>
        <dbReference type="Proteomes" id="UP000024329"/>
    </source>
</evidence>
<dbReference type="AlphaFoldDB" id="A0A031K253"/>
<protein>
    <submittedName>
        <fullName evidence="2">Uncharacterized protein</fullName>
    </submittedName>
</protein>
<comment type="caution">
    <text evidence="2">The sequence shown here is derived from an EMBL/GenBank/DDBJ whole genome shotgun (WGS) entry which is preliminary data.</text>
</comment>